<dbReference type="InterPro" id="IPR013087">
    <property type="entry name" value="Znf_C2H2_type"/>
</dbReference>
<keyword evidence="5 12" id="KW-0863">Zinc-finger</keyword>
<dbReference type="EMBL" id="SEYY01021028">
    <property type="protein sequence ID" value="KAB7496796.1"/>
    <property type="molecule type" value="Genomic_DNA"/>
</dbReference>
<keyword evidence="8" id="KW-0238">DNA-binding</keyword>
<feature type="domain" description="CCHC FOG-type" evidence="15">
    <location>
        <begin position="114"/>
        <end position="147"/>
    </location>
</feature>
<dbReference type="AlphaFoldDB" id="A0A5N5SRL7"/>
<evidence type="ECO:0000256" key="11">
    <source>
        <dbReference type="ARBA" id="ARBA00023242"/>
    </source>
</evidence>
<evidence type="ECO:0000256" key="12">
    <source>
        <dbReference type="PROSITE-ProRule" id="PRU00042"/>
    </source>
</evidence>
<dbReference type="GO" id="GO:0000122">
    <property type="term" value="P:negative regulation of transcription by RNA polymerase II"/>
    <property type="evidence" value="ECO:0007669"/>
    <property type="project" value="TreeGrafter"/>
</dbReference>
<accession>A0A5N5SRL7</accession>
<dbReference type="GO" id="GO:0008270">
    <property type="term" value="F:zinc ion binding"/>
    <property type="evidence" value="ECO:0007669"/>
    <property type="project" value="UniProtKB-KW"/>
</dbReference>
<evidence type="ECO:0000256" key="1">
    <source>
        <dbReference type="ARBA" id="ARBA00004123"/>
    </source>
</evidence>
<keyword evidence="11" id="KW-0539">Nucleus</keyword>
<feature type="compositionally biased region" description="Basic and acidic residues" evidence="13">
    <location>
        <begin position="45"/>
        <end position="63"/>
    </location>
</feature>
<reference evidence="16 17" key="1">
    <citation type="journal article" date="2019" name="PLoS Biol.">
        <title>Sex chromosomes control vertical transmission of feminizing Wolbachia symbionts in an isopod.</title>
        <authorList>
            <person name="Becking T."/>
            <person name="Chebbi M.A."/>
            <person name="Giraud I."/>
            <person name="Moumen B."/>
            <person name="Laverre T."/>
            <person name="Caubet Y."/>
            <person name="Peccoud J."/>
            <person name="Gilbert C."/>
            <person name="Cordaux R."/>
        </authorList>
    </citation>
    <scope>NUCLEOTIDE SEQUENCE [LARGE SCALE GENOMIC DNA]</scope>
    <source>
        <strain evidence="16">ANa2</strain>
        <tissue evidence="16">Whole body excluding digestive tract and cuticle</tissue>
    </source>
</reference>
<keyword evidence="3" id="KW-0479">Metal-binding</keyword>
<organism evidence="16 17">
    <name type="scientific">Armadillidium nasatum</name>
    <dbReference type="NCBI Taxonomy" id="96803"/>
    <lineage>
        <taxon>Eukaryota</taxon>
        <taxon>Metazoa</taxon>
        <taxon>Ecdysozoa</taxon>
        <taxon>Arthropoda</taxon>
        <taxon>Crustacea</taxon>
        <taxon>Multicrustacea</taxon>
        <taxon>Malacostraca</taxon>
        <taxon>Eumalacostraca</taxon>
        <taxon>Peracarida</taxon>
        <taxon>Isopoda</taxon>
        <taxon>Oniscidea</taxon>
        <taxon>Crinocheta</taxon>
        <taxon>Armadillidiidae</taxon>
        <taxon>Armadillidium</taxon>
    </lineage>
</organism>
<dbReference type="PROSITE" id="PS51810">
    <property type="entry name" value="ZF_CCHC_FOG"/>
    <property type="match status" value="1"/>
</dbReference>
<name>A0A5N5SRL7_9CRUS</name>
<evidence type="ECO:0000256" key="7">
    <source>
        <dbReference type="ARBA" id="ARBA00023015"/>
    </source>
</evidence>
<keyword evidence="2" id="KW-0678">Repressor</keyword>
<evidence type="ECO:0000256" key="10">
    <source>
        <dbReference type="ARBA" id="ARBA00023163"/>
    </source>
</evidence>
<keyword evidence="17" id="KW-1185">Reference proteome</keyword>
<sequence length="189" mass="20288">AGSLSNLSSGAGGIVCVCGVKFSSTSNLEAHRLFYCSHRQANTESRSERKENSPTRDSEEETHSPSGSKLLKCPHCSYTTTHKLSLNGHMNIHTNPEDSGSQSSKSSSFSSAIDPRALERYCTDCDIQFSSIKNYRVHKANYCQTRHVLKGSKSPAREESAHSILSTLGSALGQSGGNAGQPILALPTN</sequence>
<dbReference type="GO" id="GO:0005634">
    <property type="term" value="C:nucleus"/>
    <property type="evidence" value="ECO:0007669"/>
    <property type="project" value="UniProtKB-SubCell"/>
</dbReference>
<evidence type="ECO:0000259" key="14">
    <source>
        <dbReference type="PROSITE" id="PS50157"/>
    </source>
</evidence>
<dbReference type="GO" id="GO:0009653">
    <property type="term" value="P:anatomical structure morphogenesis"/>
    <property type="evidence" value="ECO:0007669"/>
    <property type="project" value="UniProtKB-ARBA"/>
</dbReference>
<comment type="caution">
    <text evidence="16">The sequence shown here is derived from an EMBL/GenBank/DDBJ whole genome shotgun (WGS) entry which is preliminary data.</text>
</comment>
<evidence type="ECO:0000256" key="3">
    <source>
        <dbReference type="ARBA" id="ARBA00022723"/>
    </source>
</evidence>
<evidence type="ECO:0000256" key="4">
    <source>
        <dbReference type="ARBA" id="ARBA00022737"/>
    </source>
</evidence>
<dbReference type="Proteomes" id="UP000326759">
    <property type="component" value="Unassembled WGS sequence"/>
</dbReference>
<keyword evidence="9" id="KW-0010">Activator</keyword>
<feature type="non-terminal residue" evidence="16">
    <location>
        <position position="189"/>
    </location>
</feature>
<dbReference type="Pfam" id="PF25445">
    <property type="entry name" value="CCHC_ZFPM2"/>
    <property type="match status" value="1"/>
</dbReference>
<dbReference type="SMART" id="SM00355">
    <property type="entry name" value="ZnF_C2H2"/>
    <property type="match status" value="2"/>
</dbReference>
<gene>
    <name evidence="16" type="primary">ush_1</name>
    <name evidence="16" type="ORF">Anas_01966</name>
</gene>
<keyword evidence="10" id="KW-0804">Transcription</keyword>
<keyword evidence="4" id="KW-0677">Repeat</keyword>
<feature type="region of interest" description="Disordered" evidence="13">
    <location>
        <begin position="88"/>
        <end position="110"/>
    </location>
</feature>
<dbReference type="InterPro" id="IPR039746">
    <property type="entry name" value="FOG"/>
</dbReference>
<dbReference type="SUPFAM" id="SSF57667">
    <property type="entry name" value="beta-beta-alpha zinc fingers"/>
    <property type="match status" value="2"/>
</dbReference>
<protein>
    <submittedName>
        <fullName evidence="16">Zinc finger protein ush</fullName>
    </submittedName>
</protein>
<feature type="domain" description="C2H2-type" evidence="14">
    <location>
        <begin position="71"/>
        <end position="98"/>
    </location>
</feature>
<dbReference type="InterPro" id="IPR059121">
    <property type="entry name" value="CCHC_ZFPM2-like"/>
</dbReference>
<dbReference type="InterPro" id="IPR034731">
    <property type="entry name" value="Znf_CCHC_FOG"/>
</dbReference>
<evidence type="ECO:0000256" key="6">
    <source>
        <dbReference type="ARBA" id="ARBA00022833"/>
    </source>
</evidence>
<feature type="non-terminal residue" evidence="16">
    <location>
        <position position="1"/>
    </location>
</feature>
<dbReference type="GO" id="GO:0061629">
    <property type="term" value="F:RNA polymerase II-specific DNA-binding transcription factor binding"/>
    <property type="evidence" value="ECO:0007669"/>
    <property type="project" value="InterPro"/>
</dbReference>
<dbReference type="Gene3D" id="3.30.160.60">
    <property type="entry name" value="Classic Zinc Finger"/>
    <property type="match status" value="1"/>
</dbReference>
<evidence type="ECO:0000256" key="9">
    <source>
        <dbReference type="ARBA" id="ARBA00023159"/>
    </source>
</evidence>
<dbReference type="GO" id="GO:0045944">
    <property type="term" value="P:positive regulation of transcription by RNA polymerase II"/>
    <property type="evidence" value="ECO:0007669"/>
    <property type="project" value="TreeGrafter"/>
</dbReference>
<evidence type="ECO:0000313" key="17">
    <source>
        <dbReference type="Proteomes" id="UP000326759"/>
    </source>
</evidence>
<dbReference type="GO" id="GO:0003677">
    <property type="term" value="F:DNA binding"/>
    <property type="evidence" value="ECO:0007669"/>
    <property type="project" value="UniProtKB-KW"/>
</dbReference>
<proteinExistence type="predicted"/>
<feature type="compositionally biased region" description="Low complexity" evidence="13">
    <location>
        <begin position="99"/>
        <end position="110"/>
    </location>
</feature>
<evidence type="ECO:0000313" key="16">
    <source>
        <dbReference type="EMBL" id="KAB7496796.1"/>
    </source>
</evidence>
<evidence type="ECO:0000256" key="2">
    <source>
        <dbReference type="ARBA" id="ARBA00022491"/>
    </source>
</evidence>
<evidence type="ECO:0000256" key="13">
    <source>
        <dbReference type="SAM" id="MobiDB-lite"/>
    </source>
</evidence>
<evidence type="ECO:0000256" key="5">
    <source>
        <dbReference type="ARBA" id="ARBA00022771"/>
    </source>
</evidence>
<dbReference type="PANTHER" id="PTHR12958">
    <property type="entry name" value="FRIEND OF GATA2-RELATED"/>
    <property type="match status" value="1"/>
</dbReference>
<keyword evidence="6" id="KW-0862">Zinc</keyword>
<evidence type="ECO:0000259" key="15">
    <source>
        <dbReference type="PROSITE" id="PS51810"/>
    </source>
</evidence>
<comment type="subcellular location">
    <subcellularLocation>
        <location evidence="1">Nucleus</location>
    </subcellularLocation>
</comment>
<dbReference type="GO" id="GO:0030154">
    <property type="term" value="P:cell differentiation"/>
    <property type="evidence" value="ECO:0007669"/>
    <property type="project" value="UniProtKB-ARBA"/>
</dbReference>
<dbReference type="PANTHER" id="PTHR12958:SF3">
    <property type="entry name" value="ZINC FINGER PROTEIN USH"/>
    <property type="match status" value="1"/>
</dbReference>
<keyword evidence="7" id="KW-0805">Transcription regulation</keyword>
<dbReference type="GO" id="GO:0007507">
    <property type="term" value="P:heart development"/>
    <property type="evidence" value="ECO:0007669"/>
    <property type="project" value="TreeGrafter"/>
</dbReference>
<dbReference type="PROSITE" id="PS50157">
    <property type="entry name" value="ZINC_FINGER_C2H2_2"/>
    <property type="match status" value="1"/>
</dbReference>
<evidence type="ECO:0000256" key="8">
    <source>
        <dbReference type="ARBA" id="ARBA00023125"/>
    </source>
</evidence>
<dbReference type="OrthoDB" id="8742770at2759"/>
<feature type="region of interest" description="Disordered" evidence="13">
    <location>
        <begin position="41"/>
        <end position="68"/>
    </location>
</feature>
<dbReference type="InterPro" id="IPR036236">
    <property type="entry name" value="Znf_C2H2_sf"/>
</dbReference>